<protein>
    <recommendedName>
        <fullName evidence="4">Plastid lipid-associated protein/fibrillin conserved domain-containing protein</fullName>
    </recommendedName>
</protein>
<accession>A0ABD3RY60</accession>
<gene>
    <name evidence="2" type="ORF">ACHAXA_006144</name>
</gene>
<evidence type="ECO:0008006" key="4">
    <source>
        <dbReference type="Google" id="ProtNLM"/>
    </source>
</evidence>
<name>A0ABD3RY60_9STRA</name>
<sequence length="302" mass="33222">MISLYNVSLLSGLILSHSSHSADGATAFVGLRPAQPMCVGGTGCCMAAKRTNTRLHQSSGSEFGSKGFKKSNPAPLPSASPYELFELQELRAQLQTILKQNILIQSLSKEKRQELSEYVKAVVDKTDSPIDFSGKMGNTMGTAMFVAAVEGKSWRMIFSTDGNSNTGEGGVDSTVEKMPYGTTVILRVGQFMGTEGTLDYVLKYSKQIMGLKELVAKSTCSIDIGPVNPGLLTYRYKDIKTHVFGISNLPVGLFGLLKGRVNYIDTVWFDGERWIERNYLENGDVVYSVYVRDMEDEKEQTM</sequence>
<proteinExistence type="predicted"/>
<dbReference type="EMBL" id="JALLPB020000117">
    <property type="protein sequence ID" value="KAL3817144.1"/>
    <property type="molecule type" value="Genomic_DNA"/>
</dbReference>
<keyword evidence="3" id="KW-1185">Reference proteome</keyword>
<dbReference type="Proteomes" id="UP001530377">
    <property type="component" value="Unassembled WGS sequence"/>
</dbReference>
<feature type="signal peptide" evidence="1">
    <location>
        <begin position="1"/>
        <end position="24"/>
    </location>
</feature>
<feature type="chain" id="PRO_5044895051" description="Plastid lipid-associated protein/fibrillin conserved domain-containing protein" evidence="1">
    <location>
        <begin position="25"/>
        <end position="302"/>
    </location>
</feature>
<reference evidence="2 3" key="1">
    <citation type="submission" date="2024-10" db="EMBL/GenBank/DDBJ databases">
        <title>Updated reference genomes for cyclostephanoid diatoms.</title>
        <authorList>
            <person name="Roberts W.R."/>
            <person name="Alverson A.J."/>
        </authorList>
    </citation>
    <scope>NUCLEOTIDE SEQUENCE [LARGE SCALE GENOMIC DNA]</scope>
    <source>
        <strain evidence="2 3">AJA228-03</strain>
    </source>
</reference>
<evidence type="ECO:0000313" key="3">
    <source>
        <dbReference type="Proteomes" id="UP001530377"/>
    </source>
</evidence>
<comment type="caution">
    <text evidence="2">The sequence shown here is derived from an EMBL/GenBank/DDBJ whole genome shotgun (WGS) entry which is preliminary data.</text>
</comment>
<evidence type="ECO:0000256" key="1">
    <source>
        <dbReference type="SAM" id="SignalP"/>
    </source>
</evidence>
<evidence type="ECO:0000313" key="2">
    <source>
        <dbReference type="EMBL" id="KAL3817144.1"/>
    </source>
</evidence>
<keyword evidence="1" id="KW-0732">Signal</keyword>
<organism evidence="2 3">
    <name type="scientific">Cyclostephanos tholiformis</name>
    <dbReference type="NCBI Taxonomy" id="382380"/>
    <lineage>
        <taxon>Eukaryota</taxon>
        <taxon>Sar</taxon>
        <taxon>Stramenopiles</taxon>
        <taxon>Ochrophyta</taxon>
        <taxon>Bacillariophyta</taxon>
        <taxon>Coscinodiscophyceae</taxon>
        <taxon>Thalassiosirophycidae</taxon>
        <taxon>Stephanodiscales</taxon>
        <taxon>Stephanodiscaceae</taxon>
        <taxon>Cyclostephanos</taxon>
    </lineage>
</organism>
<dbReference type="AlphaFoldDB" id="A0ABD3RY60"/>